<keyword evidence="3" id="KW-0511">Multifunctional enzyme</keyword>
<comment type="function">
    <text evidence="4">Catalyzes two steps in the biosynthesis of coenzyme A. In the first step cysteine is conjugated to 4'-phosphopantothenate to form 4-phosphopantothenoylcysteine, in the latter compound is decarboxylated to form 4'-phosphopantotheine.</text>
</comment>
<feature type="region of interest" description="Phosphopantothenoylcysteine decarboxylase" evidence="3">
    <location>
        <begin position="1"/>
        <end position="191"/>
    </location>
</feature>
<proteinExistence type="inferred from homology"/>
<feature type="binding site" evidence="3">
    <location>
        <position position="290"/>
    </location>
    <ligand>
        <name>CTP</name>
        <dbReference type="ChEBI" id="CHEBI:37563"/>
    </ligand>
</feature>
<dbReference type="GO" id="GO:0010181">
    <property type="term" value="F:FMN binding"/>
    <property type="evidence" value="ECO:0007669"/>
    <property type="project" value="UniProtKB-UniRule"/>
</dbReference>
<dbReference type="OrthoDB" id="9802554at2"/>
<evidence type="ECO:0000256" key="2">
    <source>
        <dbReference type="ARBA" id="ARBA00023239"/>
    </source>
</evidence>
<sequence length="405" mass="44180">MVLKNKRILLCVTGGIAVFKAAGLASKLYQEGAEVKVMMTDSAREFVTPLTFQTLSRNTVYIDTFDEKDPARVAHIDVADWAEIVIVAPATANSIGKLASGIADDMVSTTLLATTAPVLIAPAMNVHMYEHPAVNRNMKILASDGYRFIEPGEGLLACGYVGKGRLAEPEEILSAIKQFFLEDDRFLEGKKVLVTAGPTREAVDPVRYFTNHSSGKMGFAIAEQAASMGAEVTLIAGPVNLETPPDVERIDVSSAHEMYEAVIKRSAESDIIVKAAAVADYRPKTVYGQKLKKQNEEWSVEMERTIDILKTLGKRKPSGQVLIGFAAESERVEEFALGKLEKKNLDMVCANNITQEGAGFSVDSNILTLYKKDGSKIELPLQSKKDVAIKILHDAVKMLKEKTVT</sequence>
<comment type="function">
    <text evidence="3">Catalyzes two sequential steps in the biosynthesis of coenzyme A. In the first step cysteine is conjugated to 4'-phosphopantothenate to form 4-phosphopantothenoylcysteine. In the second step the latter compound is decarboxylated to form 4'-phosphopantotheine.</text>
</comment>
<feature type="binding site" evidence="3">
    <location>
        <position position="343"/>
    </location>
    <ligand>
        <name>CTP</name>
        <dbReference type="ChEBI" id="CHEBI:37563"/>
    </ligand>
</feature>
<dbReference type="HAMAP" id="MF_02225">
    <property type="entry name" value="CoaBC"/>
    <property type="match status" value="1"/>
</dbReference>
<evidence type="ECO:0000256" key="1">
    <source>
        <dbReference type="ARBA" id="ARBA00022793"/>
    </source>
</evidence>
<dbReference type="RefSeq" id="WP_138125627.1">
    <property type="nucleotide sequence ID" value="NZ_SWLG01000006.1"/>
</dbReference>
<dbReference type="GO" id="GO:0004633">
    <property type="term" value="F:phosphopantothenoylcysteine decarboxylase activity"/>
    <property type="evidence" value="ECO:0007669"/>
    <property type="project" value="UniProtKB-UniRule"/>
</dbReference>
<keyword evidence="3" id="KW-0479">Metal-binding</keyword>
<dbReference type="InterPro" id="IPR007085">
    <property type="entry name" value="DNA/pantothenate-metab_flavo_C"/>
</dbReference>
<keyword evidence="3 4" id="KW-0436">Ligase</keyword>
<dbReference type="GO" id="GO:0015941">
    <property type="term" value="P:pantothenate catabolic process"/>
    <property type="evidence" value="ECO:0007669"/>
    <property type="project" value="InterPro"/>
</dbReference>
<keyword evidence="8" id="KW-1185">Reference proteome</keyword>
<evidence type="ECO:0000313" key="7">
    <source>
        <dbReference type="EMBL" id="TLS37314.1"/>
    </source>
</evidence>
<dbReference type="UniPathway" id="UPA00241">
    <property type="reaction ID" value="UER00353"/>
</dbReference>
<comment type="cofactor">
    <cofactor evidence="3">
        <name>Mg(2+)</name>
        <dbReference type="ChEBI" id="CHEBI:18420"/>
    </cofactor>
</comment>
<reference evidence="7 8" key="1">
    <citation type="submission" date="2019-04" db="EMBL/GenBank/DDBJ databases">
        <title>Bacillus caeni sp. nov., a bacterium isolated from mangrove sediment.</title>
        <authorList>
            <person name="Huang H."/>
            <person name="Mo K."/>
            <person name="Hu Y."/>
        </authorList>
    </citation>
    <scope>NUCLEOTIDE SEQUENCE [LARGE SCALE GENOMIC DNA]</scope>
    <source>
        <strain evidence="7 8">HB172195</strain>
    </source>
</reference>
<dbReference type="GO" id="GO:0004632">
    <property type="term" value="F:phosphopantothenate--cysteine ligase activity"/>
    <property type="evidence" value="ECO:0007669"/>
    <property type="project" value="UniProtKB-UniRule"/>
</dbReference>
<feature type="binding site" evidence="3">
    <location>
        <position position="280"/>
    </location>
    <ligand>
        <name>CTP</name>
        <dbReference type="ChEBI" id="CHEBI:37563"/>
    </ligand>
</feature>
<feature type="domain" description="DNA/pantothenate metabolism flavoprotein C-terminal" evidence="6">
    <location>
        <begin position="187"/>
        <end position="396"/>
    </location>
</feature>
<dbReference type="Pfam" id="PF04127">
    <property type="entry name" value="DFP"/>
    <property type="match status" value="1"/>
</dbReference>
<accession>A0A5R9F9S5</accession>
<dbReference type="InterPro" id="IPR005252">
    <property type="entry name" value="CoaBC"/>
</dbReference>
<protein>
    <recommendedName>
        <fullName evidence="3">Coenzyme A biosynthesis bifunctional protein CoaBC</fullName>
    </recommendedName>
    <alternativeName>
        <fullName evidence="3">DNA/pantothenate metabolism flavoprotein</fullName>
    </alternativeName>
    <alternativeName>
        <fullName evidence="3">Phosphopantothenoylcysteine synthetase/decarboxylase</fullName>
        <shortName evidence="3">PPCS-PPCDC</shortName>
    </alternativeName>
    <domain>
        <recommendedName>
            <fullName evidence="3">Phosphopantothenoylcysteine decarboxylase</fullName>
            <shortName evidence="3">PPC decarboxylase</shortName>
            <shortName evidence="3">PPC-DC</shortName>
            <ecNumber evidence="3">4.1.1.36</ecNumber>
        </recommendedName>
        <alternativeName>
            <fullName evidence="3">CoaC</fullName>
        </alternativeName>
    </domain>
    <domain>
        <recommendedName>
            <fullName evidence="3">Phosphopantothenate--cysteine ligase</fullName>
            <ecNumber evidence="3">6.3.2.5</ecNumber>
        </recommendedName>
        <alternativeName>
            <fullName evidence="3">CoaB</fullName>
        </alternativeName>
        <alternativeName>
            <fullName evidence="3">Phosphopantothenoylcysteine synthetase</fullName>
            <shortName evidence="3">PPC synthetase</shortName>
            <shortName evidence="3">PPC-S</shortName>
        </alternativeName>
    </domain>
</protein>
<dbReference type="Gene3D" id="3.40.50.1950">
    <property type="entry name" value="Flavin prenyltransferase-like"/>
    <property type="match status" value="1"/>
</dbReference>
<dbReference type="SUPFAM" id="SSF102645">
    <property type="entry name" value="CoaB-like"/>
    <property type="match status" value="1"/>
</dbReference>
<organism evidence="7 8">
    <name type="scientific">Exobacillus caeni</name>
    <dbReference type="NCBI Taxonomy" id="2574798"/>
    <lineage>
        <taxon>Bacteria</taxon>
        <taxon>Bacillati</taxon>
        <taxon>Bacillota</taxon>
        <taxon>Bacilli</taxon>
        <taxon>Bacillales</taxon>
        <taxon>Guptibacillaceae</taxon>
        <taxon>Exobacillus</taxon>
    </lineage>
</organism>
<comment type="similarity">
    <text evidence="3 4">In the N-terminal section; belongs to the HFCD (homo-oligomeric flavin containing Cys decarboxylase) superfamily.</text>
</comment>
<feature type="domain" description="Flavoprotein" evidence="5">
    <location>
        <begin position="6"/>
        <end position="178"/>
    </location>
</feature>
<comment type="similarity">
    <text evidence="3 4">In the C-terminal section; belongs to the PPC synthetase family.</text>
</comment>
<evidence type="ECO:0000259" key="6">
    <source>
        <dbReference type="Pfam" id="PF04127"/>
    </source>
</evidence>
<dbReference type="AlphaFoldDB" id="A0A5R9F9S5"/>
<comment type="catalytic activity">
    <reaction evidence="3 4">
        <text>N-[(R)-4-phosphopantothenoyl]-L-cysteine + H(+) = (R)-4'-phosphopantetheine + CO2</text>
        <dbReference type="Rhea" id="RHEA:16793"/>
        <dbReference type="ChEBI" id="CHEBI:15378"/>
        <dbReference type="ChEBI" id="CHEBI:16526"/>
        <dbReference type="ChEBI" id="CHEBI:59458"/>
        <dbReference type="ChEBI" id="CHEBI:61723"/>
        <dbReference type="EC" id="4.1.1.36"/>
    </reaction>
</comment>
<evidence type="ECO:0000259" key="5">
    <source>
        <dbReference type="Pfam" id="PF02441"/>
    </source>
</evidence>
<dbReference type="GO" id="GO:0015937">
    <property type="term" value="P:coenzyme A biosynthetic process"/>
    <property type="evidence" value="ECO:0007669"/>
    <property type="project" value="UniProtKB-UniRule"/>
</dbReference>
<dbReference type="EC" id="6.3.2.5" evidence="3"/>
<comment type="caution">
    <text evidence="3">Lacks conserved residue(s) required for the propagation of feature annotation.</text>
</comment>
<comment type="pathway">
    <text evidence="3 4">Cofactor biosynthesis; coenzyme A biosynthesis; CoA from (R)-pantothenate: step 2/5.</text>
</comment>
<dbReference type="Gene3D" id="3.40.50.10300">
    <property type="entry name" value="CoaB-like"/>
    <property type="match status" value="1"/>
</dbReference>
<dbReference type="GO" id="GO:0071513">
    <property type="term" value="C:phosphopantothenoylcysteine decarboxylase complex"/>
    <property type="evidence" value="ECO:0007669"/>
    <property type="project" value="TreeGrafter"/>
</dbReference>
<keyword evidence="3 4" id="KW-0288">FMN</keyword>
<dbReference type="PANTHER" id="PTHR14359">
    <property type="entry name" value="HOMO-OLIGOMERIC FLAVIN CONTAINING CYS DECARBOXYLASE FAMILY"/>
    <property type="match status" value="1"/>
</dbReference>
<dbReference type="PANTHER" id="PTHR14359:SF6">
    <property type="entry name" value="PHOSPHOPANTOTHENOYLCYSTEINE DECARBOXYLASE"/>
    <property type="match status" value="1"/>
</dbReference>
<dbReference type="InterPro" id="IPR003382">
    <property type="entry name" value="Flavoprotein"/>
</dbReference>
<feature type="binding site" evidence="3">
    <location>
        <position position="325"/>
    </location>
    <ligand>
        <name>CTP</name>
        <dbReference type="ChEBI" id="CHEBI:37563"/>
    </ligand>
</feature>
<evidence type="ECO:0000256" key="3">
    <source>
        <dbReference type="HAMAP-Rule" id="MF_02225"/>
    </source>
</evidence>
<evidence type="ECO:0000256" key="4">
    <source>
        <dbReference type="RuleBase" id="RU364078"/>
    </source>
</evidence>
<dbReference type="Pfam" id="PF02441">
    <property type="entry name" value="Flavoprotein"/>
    <property type="match status" value="1"/>
</dbReference>
<comment type="pathway">
    <text evidence="3 4">Cofactor biosynthesis; coenzyme A biosynthesis; CoA from (R)-pantothenate: step 3/5.</text>
</comment>
<gene>
    <name evidence="3 7" type="primary">coaBC</name>
    <name evidence="7" type="ORF">FCL54_09150</name>
</gene>
<keyword evidence="3 4" id="KW-0285">Flavoprotein</keyword>
<feature type="active site" description="Proton donor" evidence="3">
    <location>
        <position position="158"/>
    </location>
</feature>
<name>A0A5R9F9S5_9BACL</name>
<comment type="cofactor">
    <cofactor evidence="3">
        <name>FMN</name>
        <dbReference type="ChEBI" id="CHEBI:58210"/>
    </cofactor>
    <text evidence="3">Binds 1 FMN per subunit.</text>
</comment>
<dbReference type="EMBL" id="SWLG01000006">
    <property type="protein sequence ID" value="TLS37314.1"/>
    <property type="molecule type" value="Genomic_DNA"/>
</dbReference>
<dbReference type="EC" id="4.1.1.36" evidence="3"/>
<comment type="caution">
    <text evidence="7">The sequence shown here is derived from an EMBL/GenBank/DDBJ whole genome shotgun (WGS) entry which is preliminary data.</text>
</comment>
<keyword evidence="2 3" id="KW-0456">Lyase</keyword>
<dbReference type="NCBIfam" id="TIGR00521">
    <property type="entry name" value="coaBC_dfp"/>
    <property type="match status" value="1"/>
</dbReference>
<keyword evidence="1 3" id="KW-0210">Decarboxylase</keyword>
<dbReference type="SUPFAM" id="SSF52507">
    <property type="entry name" value="Homo-oligomeric flavin-containing Cys decarboxylases, HFCD"/>
    <property type="match status" value="1"/>
</dbReference>
<dbReference type="Proteomes" id="UP000308230">
    <property type="component" value="Unassembled WGS sequence"/>
</dbReference>
<feature type="binding site" evidence="3">
    <location>
        <position position="339"/>
    </location>
    <ligand>
        <name>CTP</name>
        <dbReference type="ChEBI" id="CHEBI:37563"/>
    </ligand>
</feature>
<dbReference type="InterPro" id="IPR035929">
    <property type="entry name" value="CoaB-like_sf"/>
</dbReference>
<evidence type="ECO:0000313" key="8">
    <source>
        <dbReference type="Proteomes" id="UP000308230"/>
    </source>
</evidence>
<dbReference type="InterPro" id="IPR036551">
    <property type="entry name" value="Flavin_trans-like"/>
</dbReference>
<dbReference type="GO" id="GO:0046872">
    <property type="term" value="F:metal ion binding"/>
    <property type="evidence" value="ECO:0007669"/>
    <property type="project" value="UniProtKB-KW"/>
</dbReference>
<feature type="region of interest" description="Phosphopantothenate--cysteine ligase" evidence="3">
    <location>
        <begin position="192"/>
        <end position="405"/>
    </location>
</feature>
<keyword evidence="3" id="KW-0460">Magnesium</keyword>
<comment type="catalytic activity">
    <reaction evidence="3 4">
        <text>(R)-4'-phosphopantothenate + L-cysteine + CTP = N-[(R)-4-phosphopantothenoyl]-L-cysteine + CMP + diphosphate + H(+)</text>
        <dbReference type="Rhea" id="RHEA:19397"/>
        <dbReference type="ChEBI" id="CHEBI:10986"/>
        <dbReference type="ChEBI" id="CHEBI:15378"/>
        <dbReference type="ChEBI" id="CHEBI:33019"/>
        <dbReference type="ChEBI" id="CHEBI:35235"/>
        <dbReference type="ChEBI" id="CHEBI:37563"/>
        <dbReference type="ChEBI" id="CHEBI:59458"/>
        <dbReference type="ChEBI" id="CHEBI:60377"/>
        <dbReference type="EC" id="6.3.2.5"/>
    </reaction>
</comment>